<gene>
    <name evidence="1" type="ORF">BU16DRAFT_542507</name>
</gene>
<evidence type="ECO:0000313" key="1">
    <source>
        <dbReference type="EMBL" id="KAF2491377.1"/>
    </source>
</evidence>
<sequence length="531" mass="57974">MASFKSPALNSFASLTAALSRIPSQNRDTLQELSHDASDLITAADALHVYEIEGEPDDLVFVTVQVEWLKNHPREDHRGTKFPAGAVFLASTRNRSFGRVVEQLEHITGEKPQHHLNGHVVLFGTFAVVRTSDSTAKDTSLDAVKTATKNITITLSQLSKTTITSRYVWHHGPHLRPLTHFISSTTPSIRNNLLALTISASISSLPSSSTPDPHTNTTTDWRTLETYARRLRLPIILLDPTTIPCHYTYLNHVLKNLGELVPALFPASVYTENVNHYLDLAHVLVYRVVAAAARRHSAAVASKVDAAIPPHHEGVWPRACVSARAYPRERCRMKRALPAMKQLAWYTDMGMMPLGSARASSAAGVARVLLGPGRATDAVMCVPVEIAFRGGAFRVSSAGTFCVYTLDRTKESGRAEALFHAQVAEAVVGGVEGFVKGFYERRKNQWGYQPEGLGQVPDGVAVMWGEVYQGLIKQLRGVAQGEAGKGWSEEEKRDVQSVVKALGTGSFTTAVVGVLRKRARKGKSNGCWISG</sequence>
<dbReference type="OrthoDB" id="3796651at2759"/>
<dbReference type="Proteomes" id="UP000799750">
    <property type="component" value="Unassembled WGS sequence"/>
</dbReference>
<dbReference type="AlphaFoldDB" id="A0A6A6QIV0"/>
<dbReference type="EMBL" id="MU004195">
    <property type="protein sequence ID" value="KAF2491377.1"/>
    <property type="molecule type" value="Genomic_DNA"/>
</dbReference>
<proteinExistence type="predicted"/>
<keyword evidence="2" id="KW-1185">Reference proteome</keyword>
<reference evidence="1" key="1">
    <citation type="journal article" date="2020" name="Stud. Mycol.">
        <title>101 Dothideomycetes genomes: a test case for predicting lifestyles and emergence of pathogens.</title>
        <authorList>
            <person name="Haridas S."/>
            <person name="Albert R."/>
            <person name="Binder M."/>
            <person name="Bloem J."/>
            <person name="Labutti K."/>
            <person name="Salamov A."/>
            <person name="Andreopoulos B."/>
            <person name="Baker S."/>
            <person name="Barry K."/>
            <person name="Bills G."/>
            <person name="Bluhm B."/>
            <person name="Cannon C."/>
            <person name="Castanera R."/>
            <person name="Culley D."/>
            <person name="Daum C."/>
            <person name="Ezra D."/>
            <person name="Gonzalez J."/>
            <person name="Henrissat B."/>
            <person name="Kuo A."/>
            <person name="Liang C."/>
            <person name="Lipzen A."/>
            <person name="Lutzoni F."/>
            <person name="Magnuson J."/>
            <person name="Mondo S."/>
            <person name="Nolan M."/>
            <person name="Ohm R."/>
            <person name="Pangilinan J."/>
            <person name="Park H.-J."/>
            <person name="Ramirez L."/>
            <person name="Alfaro M."/>
            <person name="Sun H."/>
            <person name="Tritt A."/>
            <person name="Yoshinaga Y."/>
            <person name="Zwiers L.-H."/>
            <person name="Turgeon B."/>
            <person name="Goodwin S."/>
            <person name="Spatafora J."/>
            <person name="Crous P."/>
            <person name="Grigoriev I."/>
        </authorList>
    </citation>
    <scope>NUCLEOTIDE SEQUENCE</scope>
    <source>
        <strain evidence="1">CBS 269.34</strain>
    </source>
</reference>
<evidence type="ECO:0000313" key="2">
    <source>
        <dbReference type="Proteomes" id="UP000799750"/>
    </source>
</evidence>
<name>A0A6A6QIV0_9PEZI</name>
<protein>
    <submittedName>
        <fullName evidence="1">Uncharacterized protein</fullName>
    </submittedName>
</protein>
<organism evidence="1 2">
    <name type="scientific">Lophium mytilinum</name>
    <dbReference type="NCBI Taxonomy" id="390894"/>
    <lineage>
        <taxon>Eukaryota</taxon>
        <taxon>Fungi</taxon>
        <taxon>Dikarya</taxon>
        <taxon>Ascomycota</taxon>
        <taxon>Pezizomycotina</taxon>
        <taxon>Dothideomycetes</taxon>
        <taxon>Pleosporomycetidae</taxon>
        <taxon>Mytilinidiales</taxon>
        <taxon>Mytilinidiaceae</taxon>
        <taxon>Lophium</taxon>
    </lineage>
</organism>
<accession>A0A6A6QIV0</accession>